<gene>
    <name evidence="1" type="ORF">SDC9_137999</name>
</gene>
<proteinExistence type="predicted"/>
<comment type="caution">
    <text evidence="1">The sequence shown here is derived from an EMBL/GenBank/DDBJ whole genome shotgun (WGS) entry which is preliminary data.</text>
</comment>
<reference evidence="1" key="1">
    <citation type="submission" date="2019-08" db="EMBL/GenBank/DDBJ databases">
        <authorList>
            <person name="Kucharzyk K."/>
            <person name="Murdoch R.W."/>
            <person name="Higgins S."/>
            <person name="Loffler F."/>
        </authorList>
    </citation>
    <scope>NUCLEOTIDE SEQUENCE</scope>
</reference>
<sequence>MRGDPLGTIVAISPLEGPRVYEFQVALNEPLILSLGGLLQ</sequence>
<protein>
    <submittedName>
        <fullName evidence="1">Uncharacterized protein</fullName>
    </submittedName>
</protein>
<dbReference type="AlphaFoldDB" id="A0A645DNK1"/>
<organism evidence="1">
    <name type="scientific">bioreactor metagenome</name>
    <dbReference type="NCBI Taxonomy" id="1076179"/>
    <lineage>
        <taxon>unclassified sequences</taxon>
        <taxon>metagenomes</taxon>
        <taxon>ecological metagenomes</taxon>
    </lineage>
</organism>
<accession>A0A645DNK1</accession>
<dbReference type="EMBL" id="VSSQ01038019">
    <property type="protein sequence ID" value="MPM90876.1"/>
    <property type="molecule type" value="Genomic_DNA"/>
</dbReference>
<name>A0A645DNK1_9ZZZZ</name>
<evidence type="ECO:0000313" key="1">
    <source>
        <dbReference type="EMBL" id="MPM90876.1"/>
    </source>
</evidence>